<accession>A0A9K3LIR9</accession>
<evidence type="ECO:0000313" key="1">
    <source>
        <dbReference type="EMBL" id="KAG7363169.1"/>
    </source>
</evidence>
<comment type="caution">
    <text evidence="1">The sequence shown here is derived from an EMBL/GenBank/DDBJ whole genome shotgun (WGS) entry which is preliminary data.</text>
</comment>
<evidence type="ECO:0008006" key="3">
    <source>
        <dbReference type="Google" id="ProtNLM"/>
    </source>
</evidence>
<dbReference type="EMBL" id="JAGRRH010000010">
    <property type="protein sequence ID" value="KAG7363169.1"/>
    <property type="molecule type" value="Genomic_DNA"/>
</dbReference>
<organism evidence="1 2">
    <name type="scientific">Nitzschia inconspicua</name>
    <dbReference type="NCBI Taxonomy" id="303405"/>
    <lineage>
        <taxon>Eukaryota</taxon>
        <taxon>Sar</taxon>
        <taxon>Stramenopiles</taxon>
        <taxon>Ochrophyta</taxon>
        <taxon>Bacillariophyta</taxon>
        <taxon>Bacillariophyceae</taxon>
        <taxon>Bacillariophycidae</taxon>
        <taxon>Bacillariales</taxon>
        <taxon>Bacillariaceae</taxon>
        <taxon>Nitzschia</taxon>
    </lineage>
</organism>
<proteinExistence type="predicted"/>
<sequence>MDSSSSSSSSSSSDDELFTLPPVRAMLFGEQQKRSRKVRYRRIDWDEHVAEKLATNTFHTRYRMTYTTFQRLVDMLDITVDEKQSKRSTGGNTPIKKELVVAGGIRYLAGGSRNDVADILGVSDTSMTAIIDKFLSAVLSCEQLKIKAPTTTDELRQVDNGFRRISTAPGGVMNGCVGALDGWVVTIVKPRLSEVENVMDYRSGHYQCYGLVVLAISDSRLKFTYCSVAGTGRTNDVRAFRRLPTHPCCSNSCIFEKVLRTPTGMEVME</sequence>
<name>A0A9K3LIR9_9STRA</name>
<reference evidence="1" key="2">
    <citation type="submission" date="2021-04" db="EMBL/GenBank/DDBJ databases">
        <authorList>
            <person name="Podell S."/>
        </authorList>
    </citation>
    <scope>NUCLEOTIDE SEQUENCE</scope>
    <source>
        <strain evidence="1">Hildebrandi</strain>
    </source>
</reference>
<dbReference type="AlphaFoldDB" id="A0A9K3LIR9"/>
<evidence type="ECO:0000313" key="2">
    <source>
        <dbReference type="Proteomes" id="UP000693970"/>
    </source>
</evidence>
<dbReference type="OrthoDB" id="109201at2759"/>
<gene>
    <name evidence="1" type="ORF">IV203_026529</name>
</gene>
<protein>
    <recommendedName>
        <fullName evidence="3">DDE Tnp4 domain-containing protein</fullName>
    </recommendedName>
</protein>
<dbReference type="Proteomes" id="UP000693970">
    <property type="component" value="Unassembled WGS sequence"/>
</dbReference>
<keyword evidence="2" id="KW-1185">Reference proteome</keyword>
<reference evidence="1" key="1">
    <citation type="journal article" date="2021" name="Sci. Rep.">
        <title>Diploid genomic architecture of Nitzschia inconspicua, an elite biomass production diatom.</title>
        <authorList>
            <person name="Oliver A."/>
            <person name="Podell S."/>
            <person name="Pinowska A."/>
            <person name="Traller J.C."/>
            <person name="Smith S.R."/>
            <person name="McClure R."/>
            <person name="Beliaev A."/>
            <person name="Bohutskyi P."/>
            <person name="Hill E.A."/>
            <person name="Rabines A."/>
            <person name="Zheng H."/>
            <person name="Allen L.Z."/>
            <person name="Kuo A."/>
            <person name="Grigoriev I.V."/>
            <person name="Allen A.E."/>
            <person name="Hazlebeck D."/>
            <person name="Allen E.E."/>
        </authorList>
    </citation>
    <scope>NUCLEOTIDE SEQUENCE</scope>
    <source>
        <strain evidence="1">Hildebrandi</strain>
    </source>
</reference>